<feature type="compositionally biased region" description="Low complexity" evidence="1">
    <location>
        <begin position="992"/>
        <end position="1007"/>
    </location>
</feature>
<feature type="region of interest" description="Disordered" evidence="1">
    <location>
        <begin position="822"/>
        <end position="909"/>
    </location>
</feature>
<dbReference type="InterPro" id="IPR053108">
    <property type="entry name" value="Chlamydial_TARP"/>
</dbReference>
<accession>E0A8V7</accession>
<evidence type="ECO:0000313" key="3">
    <source>
        <dbReference type="EMBL" id="ADK74121.1"/>
    </source>
</evidence>
<feature type="region of interest" description="Disordered" evidence="1">
    <location>
        <begin position="194"/>
        <end position="213"/>
    </location>
</feature>
<feature type="region of interest" description="Disordered" evidence="1">
    <location>
        <begin position="72"/>
        <end position="128"/>
    </location>
</feature>
<protein>
    <submittedName>
        <fullName evidence="3">TarP</fullName>
    </submittedName>
</protein>
<feature type="compositionally biased region" description="Low complexity" evidence="1">
    <location>
        <begin position="822"/>
        <end position="861"/>
    </location>
</feature>
<organism evidence="3">
    <name type="scientific">Chlamydia trachomatis</name>
    <dbReference type="NCBI Taxonomy" id="813"/>
    <lineage>
        <taxon>Bacteria</taxon>
        <taxon>Pseudomonadati</taxon>
        <taxon>Chlamydiota</taxon>
        <taxon>Chlamydiia</taxon>
        <taxon>Chlamydiales</taxon>
        <taxon>Chlamydiaceae</taxon>
        <taxon>Chlamydia/Chlamydophila group</taxon>
        <taxon>Chlamydia</taxon>
    </lineage>
</organism>
<dbReference type="InterPro" id="IPR011443">
    <property type="entry name" value="DUF1547"/>
</dbReference>
<feature type="compositionally biased region" description="Polar residues" evidence="1">
    <location>
        <begin position="140"/>
        <end position="156"/>
    </location>
</feature>
<gene>
    <name evidence="3" type="primary">tarP</name>
</gene>
<feature type="domain" description="DUF1547" evidence="2">
    <location>
        <begin position="1034"/>
        <end position="1091"/>
    </location>
</feature>
<feature type="compositionally biased region" description="Low complexity" evidence="1">
    <location>
        <begin position="876"/>
        <end position="895"/>
    </location>
</feature>
<feature type="compositionally biased region" description="Polar residues" evidence="1">
    <location>
        <begin position="194"/>
        <end position="210"/>
    </location>
</feature>
<name>E0A8V7_CHLTH</name>
<reference evidence="3" key="1">
    <citation type="journal article" date="2010" name="Infect. Immun.">
        <title>Phylogenetic analysis of Chlamydia trachomatis Tarp and correlation with clinical phenotype.</title>
        <authorList>
            <person name="Lutter E.I."/>
            <person name="Bonner C."/>
            <person name="Holland M.J."/>
            <person name="Suchland R.J."/>
            <person name="Stamm W.E."/>
            <person name="Jewett T.J."/>
            <person name="McClarty G."/>
            <person name="Hackstadt T."/>
        </authorList>
    </citation>
    <scope>NUCLEOTIDE SEQUENCE</scope>
    <source>
        <strain evidence="3">L3/LGV404</strain>
    </source>
</reference>
<feature type="region of interest" description="Disordered" evidence="1">
    <location>
        <begin position="767"/>
        <end position="806"/>
    </location>
</feature>
<dbReference type="Pfam" id="PF07577">
    <property type="entry name" value="DUF1547"/>
    <property type="match status" value="2"/>
</dbReference>
<feature type="region of interest" description="Disordered" evidence="1">
    <location>
        <begin position="1"/>
        <end position="36"/>
    </location>
</feature>
<feature type="region of interest" description="Disordered" evidence="1">
    <location>
        <begin position="953"/>
        <end position="1008"/>
    </location>
</feature>
<feature type="domain" description="DUF1547" evidence="2">
    <location>
        <begin position="912"/>
        <end position="971"/>
    </location>
</feature>
<evidence type="ECO:0000259" key="2">
    <source>
        <dbReference type="Pfam" id="PF07577"/>
    </source>
</evidence>
<feature type="compositionally biased region" description="Low complexity" evidence="1">
    <location>
        <begin position="11"/>
        <end position="36"/>
    </location>
</feature>
<dbReference type="PANTHER" id="PTHR36975:SF5">
    <property type="entry name" value="TRANSLOCATED ACTIN-RECRUITING PHOSPHOPROTEIN"/>
    <property type="match status" value="1"/>
</dbReference>
<feature type="compositionally biased region" description="Polar residues" evidence="1">
    <location>
        <begin position="1"/>
        <end position="10"/>
    </location>
</feature>
<dbReference type="AlphaFoldDB" id="E0A8V7"/>
<dbReference type="EMBL" id="HM567169">
    <property type="protein sequence ID" value="ADK74121.1"/>
    <property type="molecule type" value="Genomic_DNA"/>
</dbReference>
<feature type="region of interest" description="Disordered" evidence="1">
    <location>
        <begin position="140"/>
        <end position="159"/>
    </location>
</feature>
<feature type="compositionally biased region" description="Low complexity" evidence="1">
    <location>
        <begin position="72"/>
        <end position="121"/>
    </location>
</feature>
<dbReference type="PANTHER" id="PTHR36975">
    <property type="match status" value="1"/>
</dbReference>
<dbReference type="NCBIfam" id="NF033567">
    <property type="entry name" value="act_recrut_TARP"/>
    <property type="match status" value="1"/>
</dbReference>
<evidence type="ECO:0000256" key="1">
    <source>
        <dbReference type="SAM" id="MobiDB-lite"/>
    </source>
</evidence>
<proteinExistence type="predicted"/>
<sequence>MTNSISGDQPTVTTFTSSTTSASGASGSLGASSVSTTANATVTQTANATNSAATSSIQTTGETVVNYTNSASAPTVTVSTSSSSTQATATSNKTSQAVAGKITSPDTSESSETSSTSSSDHIPSDYEPISTTENIYENTYESMGGSSTSGPENTSGGAAAALNSLRGSSYSNYDDAAADYEPISTTENIYENTYESIGGSSTSGPENTSGGAAAALNSLRGSSYSNYDDAAADYEPISTTENIYESIDDSSTSDPENTSGGAAAALNSLRGSSYSNYDDAAADYEPISTTENIYESIDDSSTSGPENTSGGAAALNSLRGSSYSNYDDAAADYEPISTTENIYESIDDSSTSDPENTSGGAAAALNSLRGSSYSNYDDAAADYEPISTTENIYESIDDSSTSGPENTSGGAAALNSLRGSSYSNYDDAAADYEPISTTENIYESIDDSSTSGPENTSGGAAAALNSLRGSSYSNYDDAAADYEPISTTENIYENIYESIGGSSTSDPENTSGGAAAALNSLRGSSYSNYDDAAADYEPISTTENIYENIYESIGGSSTSDPENTSGGAAAALNSLRVSSLRGSSYTTGPRNEGVFGPGPEGLPDMSLPSYDPTNKTSLLTFLSNPHVKSKMLENSGHFVFIDTDRSSFILVPNGNWDQVCSIKVQNGKTKEDLDIKDLENMCAKFCTGFNQFSGDWDSRVEPMMSAKAGVASGGNLPNTVIINNKFKTCVAYGPWNSQEASSGYTPSAWRRGHQVNFGEIFEKPNDFNKINWGTQAGPSSEDDGISFSNETPGAGPAAAPSPTPSSIPVINVNVNVGGTNVNIRDTNVNTTNTTPTTQSTDASTDTSDIDNINTNNQTDDINTTDKDSDGAGGVNGDISETESSSGDDSGSVSSSESDKNASVGNDGPAMKDILSAVRKHLDVVYPGDNGGSTEGPLQANQTLGDIVQDMETTGTSQETVVSPWKGSTSSTGSAGGSGSVQTLLPSPPPTPSTTTLRTGTGATTTSLMMGGPIKADIITTGGGGRIPGGGTLEKLLPRIRAHLDISFDAQGDLVSTEEPQLGSIVNKFRQETGSGGIVASVESAPGKPGSAQVLTGTGGDKGNLFQAAAAVTQALGNVAGKVNLAIQGQKLSSLVNDDGKGSVGRDLFQAATQTTQALSSLIDTVG</sequence>